<dbReference type="GO" id="GO:0005730">
    <property type="term" value="C:nucleolus"/>
    <property type="evidence" value="ECO:0007669"/>
    <property type="project" value="UniProtKB-SubCell"/>
</dbReference>
<reference evidence="6 7" key="1">
    <citation type="submission" date="2019-01" db="EMBL/GenBank/DDBJ databases">
        <title>A draft genome assembly of the solar-powered sea slug Elysia chlorotica.</title>
        <authorList>
            <person name="Cai H."/>
            <person name="Li Q."/>
            <person name="Fang X."/>
            <person name="Li J."/>
            <person name="Curtis N.E."/>
            <person name="Altenburger A."/>
            <person name="Shibata T."/>
            <person name="Feng M."/>
            <person name="Maeda T."/>
            <person name="Schwartz J.A."/>
            <person name="Shigenobu S."/>
            <person name="Lundholm N."/>
            <person name="Nishiyama T."/>
            <person name="Yang H."/>
            <person name="Hasebe M."/>
            <person name="Li S."/>
            <person name="Pierce S.K."/>
            <person name="Wang J."/>
        </authorList>
    </citation>
    <scope>NUCLEOTIDE SEQUENCE [LARGE SCALE GENOMIC DNA]</scope>
    <source>
        <strain evidence="6">EC2010</strain>
        <tissue evidence="6">Whole organism of an adult</tissue>
    </source>
</reference>
<keyword evidence="7" id="KW-1185">Reference proteome</keyword>
<dbReference type="Pfam" id="PF06870">
    <property type="entry name" value="RNA_pol_I_A49"/>
    <property type="match status" value="1"/>
</dbReference>
<evidence type="ECO:0000313" key="6">
    <source>
        <dbReference type="EMBL" id="RUS73840.1"/>
    </source>
</evidence>
<dbReference type="GO" id="GO:0000428">
    <property type="term" value="C:DNA-directed RNA polymerase complex"/>
    <property type="evidence" value="ECO:0007669"/>
    <property type="project" value="UniProtKB-KW"/>
</dbReference>
<dbReference type="PANTHER" id="PTHR14440">
    <property type="entry name" value="DNA-DIRECTED RNA POLYMERASE I SUBUNIT RPA49"/>
    <property type="match status" value="1"/>
</dbReference>
<keyword evidence="3" id="KW-0240">DNA-directed RNA polymerase</keyword>
<comment type="caution">
    <text evidence="6">The sequence shown here is derived from an EMBL/GenBank/DDBJ whole genome shotgun (WGS) entry which is preliminary data.</text>
</comment>
<comment type="similarity">
    <text evidence="2">Belongs to the eukaryotic RPA49/POLR1E RNA polymerase subunit family.</text>
</comment>
<dbReference type="GO" id="GO:0006351">
    <property type="term" value="P:DNA-templated transcription"/>
    <property type="evidence" value="ECO:0007669"/>
    <property type="project" value="InterPro"/>
</dbReference>
<accession>A0A3S0ZBD9</accession>
<evidence type="ECO:0000256" key="4">
    <source>
        <dbReference type="ARBA" id="ARBA00023163"/>
    </source>
</evidence>
<evidence type="ECO:0000256" key="5">
    <source>
        <dbReference type="ARBA" id="ARBA00023242"/>
    </source>
</evidence>
<dbReference type="GO" id="GO:0003677">
    <property type="term" value="F:DNA binding"/>
    <property type="evidence" value="ECO:0007669"/>
    <property type="project" value="InterPro"/>
</dbReference>
<keyword evidence="5" id="KW-0539">Nucleus</keyword>
<sequence length="324" mass="36615">MGVHDKSTGKIRVVPASLIQLEPWFKEKEDDIAVAASITFGQKHDALQTDFGSGRSQRAVNKRLRDKLDGDMVASTAETAINSTQVEETAADTSVSPASELKTQSDAIPPYNIDAQTPDEVYMLKDIVSSEVLACLTDASSALTCATKEDLATWRKDKTYYSYILDKVEVLSDVPQARLLQGQCLMYLQYLMTFYLMKSSQLRTKYPLPKEWPMRVRDYVMDTFTLEVKEPGQRIKRCVPNRMKDLALSHILVMCLKMNEFCLDISHLIVDLKLSARKLITHASSLGCTSKKSKRDRRDVYTVILKVPLTFPTVKDRATKNKIF</sequence>
<evidence type="ECO:0008006" key="8">
    <source>
        <dbReference type="Google" id="ProtNLM"/>
    </source>
</evidence>
<organism evidence="6 7">
    <name type="scientific">Elysia chlorotica</name>
    <name type="common">Eastern emerald elysia</name>
    <name type="synonym">Sea slug</name>
    <dbReference type="NCBI Taxonomy" id="188477"/>
    <lineage>
        <taxon>Eukaryota</taxon>
        <taxon>Metazoa</taxon>
        <taxon>Spiralia</taxon>
        <taxon>Lophotrochozoa</taxon>
        <taxon>Mollusca</taxon>
        <taxon>Gastropoda</taxon>
        <taxon>Heterobranchia</taxon>
        <taxon>Euthyneura</taxon>
        <taxon>Panpulmonata</taxon>
        <taxon>Sacoglossa</taxon>
        <taxon>Placobranchoidea</taxon>
        <taxon>Plakobranchidae</taxon>
        <taxon>Elysia</taxon>
    </lineage>
</organism>
<dbReference type="InterPro" id="IPR009668">
    <property type="entry name" value="RNA_pol-assoc_fac_A49-like"/>
</dbReference>
<dbReference type="STRING" id="188477.A0A3S0ZBD9"/>
<name>A0A3S0ZBD9_ELYCH</name>
<evidence type="ECO:0000256" key="2">
    <source>
        <dbReference type="ARBA" id="ARBA00009430"/>
    </source>
</evidence>
<evidence type="ECO:0000313" key="7">
    <source>
        <dbReference type="Proteomes" id="UP000271974"/>
    </source>
</evidence>
<dbReference type="OrthoDB" id="532500at2759"/>
<evidence type="ECO:0000256" key="3">
    <source>
        <dbReference type="ARBA" id="ARBA00022478"/>
    </source>
</evidence>
<dbReference type="EMBL" id="RQTK01000895">
    <property type="protein sequence ID" value="RUS73840.1"/>
    <property type="molecule type" value="Genomic_DNA"/>
</dbReference>
<keyword evidence="4" id="KW-0804">Transcription</keyword>
<evidence type="ECO:0000256" key="1">
    <source>
        <dbReference type="ARBA" id="ARBA00004604"/>
    </source>
</evidence>
<proteinExistence type="inferred from homology"/>
<gene>
    <name evidence="6" type="ORF">EGW08_018408</name>
</gene>
<protein>
    <recommendedName>
        <fullName evidence="8">DNA-directed RNA polymerase I subunit RPA49</fullName>
    </recommendedName>
</protein>
<comment type="subcellular location">
    <subcellularLocation>
        <location evidence="1">Nucleus</location>
        <location evidence="1">Nucleolus</location>
    </subcellularLocation>
</comment>
<dbReference type="Proteomes" id="UP000271974">
    <property type="component" value="Unassembled WGS sequence"/>
</dbReference>
<dbReference type="AlphaFoldDB" id="A0A3S0ZBD9"/>